<keyword evidence="3 6" id="KW-0812">Transmembrane</keyword>
<keyword evidence="5 6" id="KW-0472">Membrane</keyword>
<dbReference type="Pfam" id="PF01810">
    <property type="entry name" value="LysE"/>
    <property type="match status" value="1"/>
</dbReference>
<gene>
    <name evidence="7" type="ORF">UU35_C0002G0003</name>
</gene>
<dbReference type="EMBL" id="LCAH01000002">
    <property type="protein sequence ID" value="KKR87502.1"/>
    <property type="molecule type" value="Genomic_DNA"/>
</dbReference>
<dbReference type="GO" id="GO:0015171">
    <property type="term" value="F:amino acid transmembrane transporter activity"/>
    <property type="evidence" value="ECO:0007669"/>
    <property type="project" value="TreeGrafter"/>
</dbReference>
<evidence type="ECO:0000256" key="3">
    <source>
        <dbReference type="ARBA" id="ARBA00022692"/>
    </source>
</evidence>
<comment type="caution">
    <text evidence="7">The sequence shown here is derived from an EMBL/GenBank/DDBJ whole genome shotgun (WGS) entry which is preliminary data.</text>
</comment>
<keyword evidence="2" id="KW-1003">Cell membrane</keyword>
<proteinExistence type="predicted"/>
<dbReference type="PANTHER" id="PTHR30086:SF20">
    <property type="entry name" value="ARGININE EXPORTER PROTEIN ARGO-RELATED"/>
    <property type="match status" value="1"/>
</dbReference>
<accession>A0A0G0XIG8</accession>
<comment type="subcellular location">
    <subcellularLocation>
        <location evidence="1">Cell membrane</location>
        <topology evidence="1">Multi-pass membrane protein</topology>
    </subcellularLocation>
</comment>
<feature type="transmembrane region" description="Helical" evidence="6">
    <location>
        <begin position="119"/>
        <end position="141"/>
    </location>
</feature>
<evidence type="ECO:0000256" key="6">
    <source>
        <dbReference type="SAM" id="Phobius"/>
    </source>
</evidence>
<evidence type="ECO:0000256" key="4">
    <source>
        <dbReference type="ARBA" id="ARBA00022989"/>
    </source>
</evidence>
<dbReference type="Proteomes" id="UP000034616">
    <property type="component" value="Unassembled WGS sequence"/>
</dbReference>
<name>A0A0G0XIG8_9BACT</name>
<dbReference type="PANTHER" id="PTHR30086">
    <property type="entry name" value="ARGININE EXPORTER PROTEIN ARGO"/>
    <property type="match status" value="1"/>
</dbReference>
<feature type="transmembrane region" description="Helical" evidence="6">
    <location>
        <begin position="153"/>
        <end position="175"/>
    </location>
</feature>
<dbReference type="InterPro" id="IPR001123">
    <property type="entry name" value="LeuE-type"/>
</dbReference>
<evidence type="ECO:0000313" key="8">
    <source>
        <dbReference type="Proteomes" id="UP000034616"/>
    </source>
</evidence>
<dbReference type="AlphaFoldDB" id="A0A0G0XIG8"/>
<reference evidence="7 8" key="1">
    <citation type="journal article" date="2015" name="Nature">
        <title>rRNA introns, odd ribosomes, and small enigmatic genomes across a large radiation of phyla.</title>
        <authorList>
            <person name="Brown C.T."/>
            <person name="Hug L.A."/>
            <person name="Thomas B.C."/>
            <person name="Sharon I."/>
            <person name="Castelle C.J."/>
            <person name="Singh A."/>
            <person name="Wilkins M.J."/>
            <person name="Williams K.H."/>
            <person name="Banfield J.F."/>
        </authorList>
    </citation>
    <scope>NUCLEOTIDE SEQUENCE [LARGE SCALE GENOMIC DNA]</scope>
</reference>
<evidence type="ECO:0000256" key="1">
    <source>
        <dbReference type="ARBA" id="ARBA00004651"/>
    </source>
</evidence>
<feature type="transmembrane region" description="Helical" evidence="6">
    <location>
        <begin position="181"/>
        <end position="204"/>
    </location>
</feature>
<feature type="transmembrane region" description="Helical" evidence="6">
    <location>
        <begin position="12"/>
        <end position="33"/>
    </location>
</feature>
<evidence type="ECO:0000256" key="2">
    <source>
        <dbReference type="ARBA" id="ARBA00022475"/>
    </source>
</evidence>
<dbReference type="GO" id="GO:0005886">
    <property type="term" value="C:plasma membrane"/>
    <property type="evidence" value="ECO:0007669"/>
    <property type="project" value="UniProtKB-SubCell"/>
</dbReference>
<feature type="transmembrane region" description="Helical" evidence="6">
    <location>
        <begin position="79"/>
        <end position="99"/>
    </location>
</feature>
<evidence type="ECO:0000313" key="7">
    <source>
        <dbReference type="EMBL" id="KKR87502.1"/>
    </source>
</evidence>
<keyword evidence="4 6" id="KW-1133">Transmembrane helix</keyword>
<feature type="transmembrane region" description="Helical" evidence="6">
    <location>
        <begin position="45"/>
        <end position="67"/>
    </location>
</feature>
<organism evidence="7 8">
    <name type="scientific">Candidatus Uhrbacteria bacterium GW2011_GWC2_41_11</name>
    <dbReference type="NCBI Taxonomy" id="1618985"/>
    <lineage>
        <taxon>Bacteria</taxon>
        <taxon>Candidatus Uhriibacteriota</taxon>
    </lineage>
</organism>
<protein>
    <submittedName>
        <fullName evidence="7">Lysine exporter protein (LYSE/YGGA)</fullName>
    </submittedName>
</protein>
<sequence length="216" mass="23753">MARTSLSTKIILKGLTTGLILQLAIGPVFFFIVNLTLQKTFLDGFVAVCAVTLVDYFYITLAVSGIGEILENKKAKKPLGIIGSFVLIIFGFMMLKAVILNFNMTRSISLSSDLMSSFFSTFILTISNPMTIVFFTGIFSAKAMENNYSKKELHFFGFGTGLATFLFMGLAIVVFSMTKTAVPILLMQMLNGLVGGLLITYGLLRLSKILRVYKAR</sequence>
<evidence type="ECO:0000256" key="5">
    <source>
        <dbReference type="ARBA" id="ARBA00023136"/>
    </source>
</evidence>